<dbReference type="RefSeq" id="WP_050351492.1">
    <property type="nucleotide sequence ID" value="NZ_BOSN01000003.1"/>
</dbReference>
<dbReference type="PANTHER" id="PTHR43634">
    <property type="entry name" value="OW CONDUCTANCE MECHANOSENSITIVE CHANNEL"/>
    <property type="match status" value="1"/>
</dbReference>
<evidence type="ECO:0000256" key="5">
    <source>
        <dbReference type="ARBA" id="ARBA00022989"/>
    </source>
</evidence>
<dbReference type="AlphaFoldDB" id="A0A0L0QKE2"/>
<dbReference type="InterPro" id="IPR049142">
    <property type="entry name" value="MS_channel_1st"/>
</dbReference>
<evidence type="ECO:0000313" key="11">
    <source>
        <dbReference type="EMBL" id="KNE18994.1"/>
    </source>
</evidence>
<dbReference type="SUPFAM" id="SSF82861">
    <property type="entry name" value="Mechanosensitive channel protein MscS (YggB), transmembrane region"/>
    <property type="match status" value="1"/>
</dbReference>
<dbReference type="InterPro" id="IPR045042">
    <property type="entry name" value="YnaI-like"/>
</dbReference>
<sequence>MLWDFLQTYQKIIYVSLSIFIFIAFFLSRKLVTRYLFALLLKVSNHTWNGFFVQLRASFERSIQGLFVILGVYLAVVVFPYFQHTNTFFLQVIRSAIIFMVGWGLFHLASSSSLLFAKLNERFQFNIDSILIPFLSKAVRMVIVAISFSIIAQEFGYDVNGFVAGLGIGGLAFALAAKDALANFFGGIIIITEKPFTIGDWILTPSVEGTVEDISFRSTKIRTFAQALVTVPNATLANESITNWSKMTKRQITFNLRLTYDTPRDRIERVVSQIKQKLQANNAIHPDTIFVHFDQYQENGLDIFLYFFTNTTDWGAYLQIREEVNLMILEILETEQVTIALPTQKLFVANDADSFAQQKEEKLRETDFQSE</sequence>
<feature type="transmembrane region" description="Helical" evidence="7">
    <location>
        <begin position="63"/>
        <end position="82"/>
    </location>
</feature>
<name>A0A0L0QKE2_VIRPA</name>
<feature type="transmembrane region" description="Helical" evidence="7">
    <location>
        <begin position="159"/>
        <end position="177"/>
    </location>
</feature>
<dbReference type="Gene3D" id="1.10.287.1260">
    <property type="match status" value="1"/>
</dbReference>
<evidence type="ECO:0000256" key="3">
    <source>
        <dbReference type="ARBA" id="ARBA00022475"/>
    </source>
</evidence>
<comment type="subcellular location">
    <subcellularLocation>
        <location evidence="1">Cell membrane</location>
        <topology evidence="1">Multi-pass membrane protein</topology>
    </subcellularLocation>
</comment>
<dbReference type="InterPro" id="IPR011066">
    <property type="entry name" value="MscS_channel_C_sf"/>
</dbReference>
<dbReference type="SUPFAM" id="SSF82689">
    <property type="entry name" value="Mechanosensitive channel protein MscS (YggB), C-terminal domain"/>
    <property type="match status" value="1"/>
</dbReference>
<keyword evidence="6 7" id="KW-0472">Membrane</keyword>
<dbReference type="InterPro" id="IPR010920">
    <property type="entry name" value="LSM_dom_sf"/>
</dbReference>
<evidence type="ECO:0000256" key="1">
    <source>
        <dbReference type="ARBA" id="ARBA00004651"/>
    </source>
</evidence>
<dbReference type="InterPro" id="IPR011014">
    <property type="entry name" value="MscS_channel_TM-2"/>
</dbReference>
<evidence type="ECO:0000259" key="8">
    <source>
        <dbReference type="Pfam" id="PF00924"/>
    </source>
</evidence>
<dbReference type="GO" id="GO:0005886">
    <property type="term" value="C:plasma membrane"/>
    <property type="evidence" value="ECO:0007669"/>
    <property type="project" value="UniProtKB-SubCell"/>
</dbReference>
<dbReference type="OrthoDB" id="9809206at2"/>
<evidence type="ECO:0000313" key="12">
    <source>
        <dbReference type="Proteomes" id="UP000036780"/>
    </source>
</evidence>
<dbReference type="Pfam" id="PF21082">
    <property type="entry name" value="MS_channel_3rd"/>
    <property type="match status" value="1"/>
</dbReference>
<feature type="transmembrane region" description="Helical" evidence="7">
    <location>
        <begin position="12"/>
        <end position="32"/>
    </location>
</feature>
<evidence type="ECO:0000256" key="4">
    <source>
        <dbReference type="ARBA" id="ARBA00022692"/>
    </source>
</evidence>
<comment type="similarity">
    <text evidence="2">Belongs to the MscS (TC 1.A.23) family.</text>
</comment>
<feature type="domain" description="Mechanosensitive ion channel MscS" evidence="8">
    <location>
        <begin position="180"/>
        <end position="246"/>
    </location>
</feature>
<organism evidence="11 12">
    <name type="scientific">Virgibacillus pantothenticus</name>
    <dbReference type="NCBI Taxonomy" id="1473"/>
    <lineage>
        <taxon>Bacteria</taxon>
        <taxon>Bacillati</taxon>
        <taxon>Bacillota</taxon>
        <taxon>Bacilli</taxon>
        <taxon>Bacillales</taxon>
        <taxon>Bacillaceae</taxon>
        <taxon>Virgibacillus</taxon>
    </lineage>
</organism>
<comment type="caution">
    <text evidence="11">The sequence shown here is derived from an EMBL/GenBank/DDBJ whole genome shotgun (WGS) entry which is preliminary data.</text>
</comment>
<gene>
    <name evidence="11" type="ORF">AFK71_10500</name>
</gene>
<dbReference type="Proteomes" id="UP000036780">
    <property type="component" value="Unassembled WGS sequence"/>
</dbReference>
<dbReference type="InterPro" id="IPR006685">
    <property type="entry name" value="MscS_channel_2nd"/>
</dbReference>
<dbReference type="PANTHER" id="PTHR43634:SF2">
    <property type="entry name" value="LOW CONDUCTANCE MECHANOSENSITIVE CHANNEL YNAI"/>
    <property type="match status" value="1"/>
</dbReference>
<keyword evidence="4 7" id="KW-0812">Transmembrane</keyword>
<dbReference type="InterPro" id="IPR023408">
    <property type="entry name" value="MscS_beta-dom_sf"/>
</dbReference>
<accession>A0A0L0QKE2</accession>
<dbReference type="InterPro" id="IPR049278">
    <property type="entry name" value="MS_channel_C"/>
</dbReference>
<dbReference type="GeneID" id="66871993"/>
<dbReference type="GO" id="GO:0055085">
    <property type="term" value="P:transmembrane transport"/>
    <property type="evidence" value="ECO:0007669"/>
    <property type="project" value="InterPro"/>
</dbReference>
<dbReference type="SUPFAM" id="SSF50182">
    <property type="entry name" value="Sm-like ribonucleoproteins"/>
    <property type="match status" value="1"/>
</dbReference>
<proteinExistence type="inferred from homology"/>
<reference evidence="12" key="1">
    <citation type="submission" date="2015-07" db="EMBL/GenBank/DDBJ databases">
        <title>Fjat-10053 dsm26.</title>
        <authorList>
            <person name="Liu B."/>
            <person name="Wang J."/>
            <person name="Zhu Y."/>
            <person name="Liu G."/>
            <person name="Chen Q."/>
            <person name="Chen Z."/>
            <person name="Lan J."/>
            <person name="Che J."/>
            <person name="Ge C."/>
            <person name="Shi H."/>
            <person name="Pan Z."/>
            <person name="Liu X."/>
        </authorList>
    </citation>
    <scope>NUCLEOTIDE SEQUENCE [LARGE SCALE GENOMIC DNA]</scope>
    <source>
        <strain evidence="12">DSM 26</strain>
    </source>
</reference>
<protein>
    <submittedName>
        <fullName evidence="11">Mechanosensitive ion channel protein</fullName>
    </submittedName>
</protein>
<dbReference type="Gene3D" id="3.30.70.100">
    <property type="match status" value="1"/>
</dbReference>
<evidence type="ECO:0000256" key="7">
    <source>
        <dbReference type="SAM" id="Phobius"/>
    </source>
</evidence>
<evidence type="ECO:0000259" key="9">
    <source>
        <dbReference type="Pfam" id="PF21082"/>
    </source>
</evidence>
<evidence type="ECO:0000256" key="6">
    <source>
        <dbReference type="ARBA" id="ARBA00023136"/>
    </source>
</evidence>
<feature type="domain" description="Mechanosensitive ion channel transmembrane helices 2/3" evidence="10">
    <location>
        <begin position="138"/>
        <end position="178"/>
    </location>
</feature>
<evidence type="ECO:0000259" key="10">
    <source>
        <dbReference type="Pfam" id="PF21088"/>
    </source>
</evidence>
<dbReference type="PATRIC" id="fig|1473.5.peg.611"/>
<feature type="transmembrane region" description="Helical" evidence="7">
    <location>
        <begin position="88"/>
        <end position="109"/>
    </location>
</feature>
<dbReference type="Gene3D" id="2.30.30.60">
    <property type="match status" value="1"/>
</dbReference>
<evidence type="ECO:0000256" key="2">
    <source>
        <dbReference type="ARBA" id="ARBA00008017"/>
    </source>
</evidence>
<keyword evidence="12" id="KW-1185">Reference proteome</keyword>
<dbReference type="Pfam" id="PF00924">
    <property type="entry name" value="MS_channel_2nd"/>
    <property type="match status" value="1"/>
</dbReference>
<feature type="domain" description="Mechanosensitive ion channel MscS C-terminal" evidence="9">
    <location>
        <begin position="253"/>
        <end position="337"/>
    </location>
</feature>
<dbReference type="Pfam" id="PF21088">
    <property type="entry name" value="MS_channel_1st"/>
    <property type="match status" value="1"/>
</dbReference>
<dbReference type="EMBL" id="LGTO01000007">
    <property type="protein sequence ID" value="KNE18994.1"/>
    <property type="molecule type" value="Genomic_DNA"/>
</dbReference>
<keyword evidence="5 7" id="KW-1133">Transmembrane helix</keyword>
<feature type="transmembrane region" description="Helical" evidence="7">
    <location>
        <begin position="130"/>
        <end position="153"/>
    </location>
</feature>
<keyword evidence="3" id="KW-1003">Cell membrane</keyword>